<keyword evidence="1" id="KW-1133">Transmembrane helix</keyword>
<gene>
    <name evidence="2" type="ORF">H9L10_08295</name>
</gene>
<keyword evidence="1" id="KW-0472">Membrane</keyword>
<dbReference type="EMBL" id="CP060712">
    <property type="protein sequence ID" value="QNN48353.1"/>
    <property type="molecule type" value="Genomic_DNA"/>
</dbReference>
<sequence>MPGSRAARTADETGVAPAPAAAQRWAAVGAGAVSASALAGAVGLATGTDPYLAHLTERLPLHSPVLGAAALTAVVGVPYGLLAWDTWTGRRRAASIAVAAGSLLVAWIGVEAAVLRETSVLDPLYAGIGLATLVLGRRHRPRRVTD</sequence>
<evidence type="ECO:0000313" key="2">
    <source>
        <dbReference type="EMBL" id="QNN48353.1"/>
    </source>
</evidence>
<name>A0A7G9QYC8_9MICO</name>
<feature type="transmembrane region" description="Helical" evidence="1">
    <location>
        <begin position="65"/>
        <end position="84"/>
    </location>
</feature>
<evidence type="ECO:0000313" key="3">
    <source>
        <dbReference type="Proteomes" id="UP000515976"/>
    </source>
</evidence>
<feature type="transmembrane region" description="Helical" evidence="1">
    <location>
        <begin position="96"/>
        <end position="114"/>
    </location>
</feature>
<accession>A0A7G9QYC8</accession>
<dbReference type="AlphaFoldDB" id="A0A7G9QYC8"/>
<proteinExistence type="predicted"/>
<feature type="transmembrane region" description="Helical" evidence="1">
    <location>
        <begin position="120"/>
        <end position="136"/>
    </location>
</feature>
<reference evidence="2 3" key="1">
    <citation type="submission" date="2020-08" db="EMBL/GenBank/DDBJ databases">
        <title>Genome sequence of Phycicoccus endophyticus JCM 31784T.</title>
        <authorList>
            <person name="Hyun D.-W."/>
            <person name="Bae J.-W."/>
        </authorList>
    </citation>
    <scope>NUCLEOTIDE SEQUENCE [LARGE SCALE GENOMIC DNA]</scope>
    <source>
        <strain evidence="2 3">JCM 31784</strain>
    </source>
</reference>
<organism evidence="2 3">
    <name type="scientific">Phycicoccus endophyticus</name>
    <dbReference type="NCBI Taxonomy" id="1690220"/>
    <lineage>
        <taxon>Bacteria</taxon>
        <taxon>Bacillati</taxon>
        <taxon>Actinomycetota</taxon>
        <taxon>Actinomycetes</taxon>
        <taxon>Micrococcales</taxon>
        <taxon>Intrasporangiaceae</taxon>
        <taxon>Phycicoccus</taxon>
    </lineage>
</organism>
<feature type="transmembrane region" description="Helical" evidence="1">
    <location>
        <begin position="25"/>
        <end position="45"/>
    </location>
</feature>
<dbReference type="Proteomes" id="UP000515976">
    <property type="component" value="Chromosome"/>
</dbReference>
<dbReference type="RefSeq" id="WP_166100637.1">
    <property type="nucleotide sequence ID" value="NZ_BMMY01000007.1"/>
</dbReference>
<evidence type="ECO:0000256" key="1">
    <source>
        <dbReference type="SAM" id="Phobius"/>
    </source>
</evidence>
<keyword evidence="3" id="KW-1185">Reference proteome</keyword>
<keyword evidence="1" id="KW-0812">Transmembrane</keyword>
<protein>
    <submittedName>
        <fullName evidence="2">Uncharacterized protein</fullName>
    </submittedName>
</protein>
<dbReference type="KEGG" id="pei:H9L10_08295"/>